<evidence type="ECO:0008006" key="3">
    <source>
        <dbReference type="Google" id="ProtNLM"/>
    </source>
</evidence>
<reference evidence="1 2" key="1">
    <citation type="submission" date="2019-05" db="EMBL/GenBank/DDBJ databases">
        <title>Genome sequences of Thalassotalea litorea 1K03283.</title>
        <authorList>
            <person name="Zhang D."/>
        </authorList>
    </citation>
    <scope>NUCLEOTIDE SEQUENCE [LARGE SCALE GENOMIC DNA]</scope>
    <source>
        <strain evidence="1 2">MCCC 1K03283</strain>
    </source>
</reference>
<dbReference type="InterPro" id="IPR038338">
    <property type="entry name" value="PriC_sf"/>
</dbReference>
<dbReference type="Gene3D" id="1.20.1270.340">
    <property type="match status" value="1"/>
</dbReference>
<dbReference type="OrthoDB" id="7061116at2"/>
<proteinExistence type="predicted"/>
<evidence type="ECO:0000313" key="1">
    <source>
        <dbReference type="EMBL" id="TLU64856.1"/>
    </source>
</evidence>
<keyword evidence="2" id="KW-1185">Reference proteome</keyword>
<organism evidence="1 2">
    <name type="scientific">Thalassotalea litorea</name>
    <dbReference type="NCBI Taxonomy" id="2020715"/>
    <lineage>
        <taxon>Bacteria</taxon>
        <taxon>Pseudomonadati</taxon>
        <taxon>Pseudomonadota</taxon>
        <taxon>Gammaproteobacteria</taxon>
        <taxon>Alteromonadales</taxon>
        <taxon>Colwelliaceae</taxon>
        <taxon>Thalassotalea</taxon>
    </lineage>
</organism>
<evidence type="ECO:0000313" key="2">
    <source>
        <dbReference type="Proteomes" id="UP000307790"/>
    </source>
</evidence>
<sequence>MRSEIKRLHQLLEHLVEDAKLADDRNKGRKSHYYLKRQALFDDRLFNRSYDNYSDYLPGIKTKLDHLQTLLDNNQQELGFNLLEQLQHQISSLITAIKANESRHQDTDYRMQRRQRLSTKHVKKVTQTLMQPTQELYQKLAEYQGFEKRLQQMLFDEQDKLNRATKQDTALQDKVLALHQRLGRCRQAIARLETDIEKHQKR</sequence>
<comment type="caution">
    <text evidence="1">The sequence shown here is derived from an EMBL/GenBank/DDBJ whole genome shotgun (WGS) entry which is preliminary data.</text>
</comment>
<protein>
    <recommendedName>
        <fullName evidence="3">Primosomal replication protein N</fullName>
    </recommendedName>
</protein>
<dbReference type="RefSeq" id="WP_138319992.1">
    <property type="nucleotide sequence ID" value="NZ_VCBC01000009.1"/>
</dbReference>
<dbReference type="EMBL" id="VCBC01000009">
    <property type="protein sequence ID" value="TLU64856.1"/>
    <property type="molecule type" value="Genomic_DNA"/>
</dbReference>
<dbReference type="Pfam" id="PF07445">
    <property type="entry name" value="PriC"/>
    <property type="match status" value="1"/>
</dbReference>
<dbReference type="InterPro" id="IPR010890">
    <property type="entry name" value="PriC"/>
</dbReference>
<accession>A0A5R9INP7</accession>
<dbReference type="AlphaFoldDB" id="A0A5R9INP7"/>
<dbReference type="Proteomes" id="UP000307790">
    <property type="component" value="Unassembled WGS sequence"/>
</dbReference>
<name>A0A5R9INP7_9GAMM</name>
<gene>
    <name evidence="1" type="ORF">FE810_10390</name>
</gene>